<evidence type="ECO:0000313" key="7">
    <source>
        <dbReference type="EMBL" id="KAG8036767.1"/>
    </source>
</evidence>
<feature type="transmembrane region" description="Helical" evidence="5">
    <location>
        <begin position="440"/>
        <end position="463"/>
    </location>
</feature>
<evidence type="ECO:0000259" key="6">
    <source>
        <dbReference type="PROSITE" id="PS50850"/>
    </source>
</evidence>
<proteinExistence type="predicted"/>
<dbReference type="GO" id="GO:0016020">
    <property type="term" value="C:membrane"/>
    <property type="evidence" value="ECO:0007669"/>
    <property type="project" value="UniProtKB-SubCell"/>
</dbReference>
<keyword evidence="8" id="KW-1185">Reference proteome</keyword>
<evidence type="ECO:0000256" key="5">
    <source>
        <dbReference type="SAM" id="Phobius"/>
    </source>
</evidence>
<dbReference type="Pfam" id="PF00083">
    <property type="entry name" value="Sugar_tr"/>
    <property type="match status" value="1"/>
</dbReference>
<feature type="domain" description="Major facilitator superfamily (MFS) profile" evidence="6">
    <location>
        <begin position="31"/>
        <end position="527"/>
    </location>
</feature>
<feature type="transmembrane region" description="Helical" evidence="5">
    <location>
        <begin position="500"/>
        <end position="521"/>
    </location>
</feature>
<dbReference type="GO" id="GO:0022857">
    <property type="term" value="F:transmembrane transporter activity"/>
    <property type="evidence" value="ECO:0007669"/>
    <property type="project" value="InterPro"/>
</dbReference>
<feature type="transmembrane region" description="Helical" evidence="5">
    <location>
        <begin position="232"/>
        <end position="255"/>
    </location>
</feature>
<dbReference type="InterPro" id="IPR005829">
    <property type="entry name" value="Sugar_transporter_CS"/>
</dbReference>
<keyword evidence="4 5" id="KW-0472">Membrane</keyword>
<dbReference type="PROSITE" id="PS00217">
    <property type="entry name" value="SUGAR_TRANSPORT_2"/>
    <property type="match status" value="1"/>
</dbReference>
<dbReference type="InterPro" id="IPR005828">
    <property type="entry name" value="MFS_sugar_transport-like"/>
</dbReference>
<evidence type="ECO:0000256" key="2">
    <source>
        <dbReference type="ARBA" id="ARBA00022692"/>
    </source>
</evidence>
<accession>A0A8J5UR06</accession>
<feature type="transmembrane region" description="Helical" evidence="5">
    <location>
        <begin position="357"/>
        <end position="375"/>
    </location>
</feature>
<keyword evidence="2 5" id="KW-0812">Transmembrane</keyword>
<evidence type="ECO:0000313" key="8">
    <source>
        <dbReference type="Proteomes" id="UP000729913"/>
    </source>
</evidence>
<evidence type="ECO:0000256" key="1">
    <source>
        <dbReference type="ARBA" id="ARBA00004141"/>
    </source>
</evidence>
<feature type="transmembrane region" description="Helical" evidence="5">
    <location>
        <begin position="149"/>
        <end position="167"/>
    </location>
</feature>
<dbReference type="PANTHER" id="PTHR24064">
    <property type="entry name" value="SOLUTE CARRIER FAMILY 22 MEMBER"/>
    <property type="match status" value="1"/>
</dbReference>
<organism evidence="7 8">
    <name type="scientific">Cotesia typhae</name>
    <dbReference type="NCBI Taxonomy" id="2053667"/>
    <lineage>
        <taxon>Eukaryota</taxon>
        <taxon>Metazoa</taxon>
        <taxon>Ecdysozoa</taxon>
        <taxon>Arthropoda</taxon>
        <taxon>Hexapoda</taxon>
        <taxon>Insecta</taxon>
        <taxon>Pterygota</taxon>
        <taxon>Neoptera</taxon>
        <taxon>Endopterygota</taxon>
        <taxon>Hymenoptera</taxon>
        <taxon>Apocrita</taxon>
        <taxon>Ichneumonoidea</taxon>
        <taxon>Braconidae</taxon>
        <taxon>Microgastrinae</taxon>
        <taxon>Cotesia</taxon>
    </lineage>
</organism>
<feature type="transmembrane region" description="Helical" evidence="5">
    <location>
        <begin position="417"/>
        <end position="434"/>
    </location>
</feature>
<dbReference type="InterPro" id="IPR020846">
    <property type="entry name" value="MFS_dom"/>
</dbReference>
<reference evidence="7" key="1">
    <citation type="submission" date="2020-03" db="EMBL/GenBank/DDBJ databases">
        <authorList>
            <person name="Chebbi M.A."/>
            <person name="Drezen J.M."/>
        </authorList>
    </citation>
    <scope>NUCLEOTIDE SEQUENCE</scope>
    <source>
        <tissue evidence="7">Whole body</tissue>
    </source>
</reference>
<evidence type="ECO:0000256" key="3">
    <source>
        <dbReference type="ARBA" id="ARBA00022989"/>
    </source>
</evidence>
<dbReference type="PROSITE" id="PS50850">
    <property type="entry name" value="MFS"/>
    <property type="match status" value="1"/>
</dbReference>
<comment type="subcellular location">
    <subcellularLocation>
        <location evidence="1">Membrane</location>
        <topology evidence="1">Multi-pass membrane protein</topology>
    </subcellularLocation>
</comment>
<dbReference type="AlphaFoldDB" id="A0A8J5UR06"/>
<dbReference type="OrthoDB" id="2544694at2759"/>
<keyword evidence="3 5" id="KW-1133">Transmembrane helix</keyword>
<evidence type="ECO:0000256" key="4">
    <source>
        <dbReference type="ARBA" id="ARBA00023136"/>
    </source>
</evidence>
<dbReference type="Proteomes" id="UP000729913">
    <property type="component" value="Unassembled WGS sequence"/>
</dbReference>
<feature type="transmembrane region" description="Helical" evidence="5">
    <location>
        <begin position="261"/>
        <end position="279"/>
    </location>
</feature>
<feature type="transmembrane region" description="Helical" evidence="5">
    <location>
        <begin position="199"/>
        <end position="220"/>
    </location>
</feature>
<sequence>MNDKEQKVSQEIDLLRALDELEKKNSFIWIIFSISAMASLLNGINSLSYVFLAEIPEFRCSVSNLVNTNWTFDQIKEISKADECHQFDHNYTYLTNLKYDEAIEYVNGYEFLPSIIPCKNFMFNETGRSTIVNEWQLVCEKKIYRANTYVVYVLGKMCGLGIFGVYADLYGRKYSLIISIILQIIAEPASALVPGFWEYLVLRFITGVGLGAMYSSAYTLMSEATNNRKRKLLVAAIECIYALGIFCLVLMAYLIPHWRTLQLALSCFVFPAIILVWYAPESPRWLISQGRHVEAEKIIQKYCGSTVTTPTCITIENSPTKPPPETPTKLEEKKCFFNRDFESLKILFSDSILRNNILIVYFIAYATAAVSYSLVFSIDNFKTDRYIYMSLVVVNELLSHMAVSAVLMFLSCRKANIIILINVFIVMMGLLAVPEEDKNTIIGLALFGKFLTAATYTINLLLVAELFPSIVKNSALGTTLITVQLGSTSAPFIVDLLGNIAWWAPTTLCGILALIAALFCISLPQKN</sequence>
<comment type="caution">
    <text evidence="7">The sequence shown here is derived from an EMBL/GenBank/DDBJ whole genome shotgun (WGS) entry which is preliminary data.</text>
</comment>
<feature type="transmembrane region" description="Helical" evidence="5">
    <location>
        <begin position="26"/>
        <end position="52"/>
    </location>
</feature>
<feature type="transmembrane region" description="Helical" evidence="5">
    <location>
        <begin position="387"/>
        <end position="410"/>
    </location>
</feature>
<dbReference type="EMBL" id="JAAOIC020000048">
    <property type="protein sequence ID" value="KAG8036767.1"/>
    <property type="molecule type" value="Genomic_DNA"/>
</dbReference>
<feature type="transmembrane region" description="Helical" evidence="5">
    <location>
        <begin position="475"/>
        <end position="494"/>
    </location>
</feature>
<gene>
    <name evidence="7" type="ORF">G9C98_004089</name>
</gene>
<reference evidence="7" key="2">
    <citation type="submission" date="2021-04" db="EMBL/GenBank/DDBJ databases">
        <title>Genome-wide patterns of bracovirus chromosomal integration into multiple host tissues during parasitism.</title>
        <authorList>
            <person name="Chebbi M.A.C."/>
        </authorList>
    </citation>
    <scope>NUCLEOTIDE SEQUENCE</scope>
    <source>
        <tissue evidence="7">Whole body</tissue>
    </source>
</reference>
<protein>
    <recommendedName>
        <fullName evidence="6">Major facilitator superfamily (MFS) profile domain-containing protein</fullName>
    </recommendedName>
</protein>
<name>A0A8J5UR06_9HYME</name>